<dbReference type="Proteomes" id="UP000053660">
    <property type="component" value="Unassembled WGS sequence"/>
</dbReference>
<keyword evidence="3" id="KW-1185">Reference proteome</keyword>
<evidence type="ECO:0000313" key="2">
    <source>
        <dbReference type="EMBL" id="KHJ99361.1"/>
    </source>
</evidence>
<name>A0A0B1TT95_OESDE</name>
<organism evidence="2 3">
    <name type="scientific">Oesophagostomum dentatum</name>
    <name type="common">Nodular worm</name>
    <dbReference type="NCBI Taxonomy" id="61180"/>
    <lineage>
        <taxon>Eukaryota</taxon>
        <taxon>Metazoa</taxon>
        <taxon>Ecdysozoa</taxon>
        <taxon>Nematoda</taxon>
        <taxon>Chromadorea</taxon>
        <taxon>Rhabditida</taxon>
        <taxon>Rhabditina</taxon>
        <taxon>Rhabditomorpha</taxon>
        <taxon>Strongyloidea</taxon>
        <taxon>Strongylidae</taxon>
        <taxon>Oesophagostomum</taxon>
    </lineage>
</organism>
<dbReference type="AlphaFoldDB" id="A0A0B1TT95"/>
<protein>
    <submittedName>
        <fullName evidence="2">Uncharacterized protein</fullName>
    </submittedName>
</protein>
<evidence type="ECO:0000256" key="1">
    <source>
        <dbReference type="SAM" id="SignalP"/>
    </source>
</evidence>
<keyword evidence="1" id="KW-0732">Signal</keyword>
<dbReference type="EMBL" id="KN549224">
    <property type="protein sequence ID" value="KHJ99361.1"/>
    <property type="molecule type" value="Genomic_DNA"/>
</dbReference>
<feature type="chain" id="PRO_5002082398" evidence="1">
    <location>
        <begin position="25"/>
        <end position="68"/>
    </location>
</feature>
<gene>
    <name evidence="2" type="ORF">OESDEN_00650</name>
</gene>
<feature type="signal peptide" evidence="1">
    <location>
        <begin position="1"/>
        <end position="24"/>
    </location>
</feature>
<proteinExistence type="predicted"/>
<accession>A0A0B1TT95</accession>
<reference evidence="2 3" key="1">
    <citation type="submission" date="2014-03" db="EMBL/GenBank/DDBJ databases">
        <title>Draft genome of the hookworm Oesophagostomum dentatum.</title>
        <authorList>
            <person name="Mitreva M."/>
        </authorList>
    </citation>
    <scope>NUCLEOTIDE SEQUENCE [LARGE SCALE GENOMIC DNA]</scope>
    <source>
        <strain evidence="2 3">OD-Hann</strain>
    </source>
</reference>
<sequence>MPDWIKVLSISVLLALAVQQPVDAAPQNDRFPASGPVGFISYQKKWSRLEPSIRFFKRTALPQYQSEE</sequence>
<dbReference type="OrthoDB" id="5800746at2759"/>
<evidence type="ECO:0000313" key="3">
    <source>
        <dbReference type="Proteomes" id="UP000053660"/>
    </source>
</evidence>